<dbReference type="EMBL" id="JAEAOA010001370">
    <property type="protein sequence ID" value="KAK3598269.1"/>
    <property type="molecule type" value="Genomic_DNA"/>
</dbReference>
<comment type="caution">
    <text evidence="1">The sequence shown here is derived from an EMBL/GenBank/DDBJ whole genome shotgun (WGS) entry which is preliminary data.</text>
</comment>
<evidence type="ECO:0000313" key="2">
    <source>
        <dbReference type="Proteomes" id="UP001195483"/>
    </source>
</evidence>
<protein>
    <submittedName>
        <fullName evidence="1">Uncharacterized protein</fullName>
    </submittedName>
</protein>
<reference evidence="1" key="3">
    <citation type="submission" date="2023-05" db="EMBL/GenBank/DDBJ databases">
        <authorList>
            <person name="Smith C.H."/>
        </authorList>
    </citation>
    <scope>NUCLEOTIDE SEQUENCE</scope>
    <source>
        <strain evidence="1">CHS0354</strain>
        <tissue evidence="1">Mantle</tissue>
    </source>
</reference>
<dbReference type="InterPro" id="IPR021109">
    <property type="entry name" value="Peptidase_aspartic_dom_sf"/>
</dbReference>
<reference evidence="1" key="1">
    <citation type="journal article" date="2021" name="Genome Biol. Evol.">
        <title>A High-Quality Reference Genome for a Parasitic Bivalve with Doubly Uniparental Inheritance (Bivalvia: Unionida).</title>
        <authorList>
            <person name="Smith C.H."/>
        </authorList>
    </citation>
    <scope>NUCLEOTIDE SEQUENCE</scope>
    <source>
        <strain evidence="1">CHS0354</strain>
    </source>
</reference>
<dbReference type="AlphaFoldDB" id="A0AAE0SUG0"/>
<sequence length="104" mass="11607">MLLTVIGESQPFDGKAEVEIMLGTHTFTHEVLLADIQQDGILGIDFLRKHQCDPIISKAYLNVKGEKVPCYMKSDEKKMMCCRIASTENVEILPETEVVVNGPL</sequence>
<dbReference type="Proteomes" id="UP001195483">
    <property type="component" value="Unassembled WGS sequence"/>
</dbReference>
<keyword evidence="2" id="KW-1185">Reference proteome</keyword>
<organism evidence="1 2">
    <name type="scientific">Potamilus streckersoni</name>
    <dbReference type="NCBI Taxonomy" id="2493646"/>
    <lineage>
        <taxon>Eukaryota</taxon>
        <taxon>Metazoa</taxon>
        <taxon>Spiralia</taxon>
        <taxon>Lophotrochozoa</taxon>
        <taxon>Mollusca</taxon>
        <taxon>Bivalvia</taxon>
        <taxon>Autobranchia</taxon>
        <taxon>Heteroconchia</taxon>
        <taxon>Palaeoheterodonta</taxon>
        <taxon>Unionida</taxon>
        <taxon>Unionoidea</taxon>
        <taxon>Unionidae</taxon>
        <taxon>Ambleminae</taxon>
        <taxon>Lampsilini</taxon>
        <taxon>Potamilus</taxon>
    </lineage>
</organism>
<gene>
    <name evidence="1" type="ORF">CHS0354_022586</name>
</gene>
<proteinExistence type="predicted"/>
<reference evidence="1" key="2">
    <citation type="journal article" date="2021" name="Genome Biol. Evol.">
        <title>Developing a high-quality reference genome for a parasitic bivalve with doubly uniparental inheritance (Bivalvia: Unionida).</title>
        <authorList>
            <person name="Smith C.H."/>
        </authorList>
    </citation>
    <scope>NUCLEOTIDE SEQUENCE</scope>
    <source>
        <strain evidence="1">CHS0354</strain>
        <tissue evidence="1">Mantle</tissue>
    </source>
</reference>
<evidence type="ECO:0000313" key="1">
    <source>
        <dbReference type="EMBL" id="KAK3598269.1"/>
    </source>
</evidence>
<dbReference type="Gene3D" id="2.40.70.10">
    <property type="entry name" value="Acid Proteases"/>
    <property type="match status" value="1"/>
</dbReference>
<name>A0AAE0SUG0_9BIVA</name>
<accession>A0AAE0SUG0</accession>